<dbReference type="STRING" id="59374.FSU_2021"/>
<dbReference type="RefSeq" id="WP_014546225.1">
    <property type="nucleotide sequence ID" value="NC_013410.1"/>
</dbReference>
<reference evidence="2" key="3">
    <citation type="submission" date="2010-08" db="EMBL/GenBank/DDBJ databases">
        <authorList>
            <person name="Durkin A.S."/>
            <person name="Nelson K.E."/>
            <person name="Morrison M."/>
            <person name="Forsberg C.W."/>
            <person name="Wilson D.B."/>
            <person name="Russell J.B."/>
            <person name="Cann I.K.O."/>
            <person name="Mackie R.I."/>
            <person name="White B.A."/>
        </authorList>
    </citation>
    <scope>NUCLEOTIDE SEQUENCE</scope>
    <source>
        <strain evidence="2">S85</strain>
    </source>
</reference>
<name>C9RRF0_FIBSS</name>
<dbReference type="EMBL" id="CP002158">
    <property type="protein sequence ID" value="ADL25505.1"/>
    <property type="molecule type" value="Genomic_DNA"/>
</dbReference>
<protein>
    <submittedName>
        <fullName evidence="2">Uncharacterized protein</fullName>
    </submittedName>
</protein>
<evidence type="ECO:0000313" key="1">
    <source>
        <dbReference type="EMBL" id="ACX75136.1"/>
    </source>
</evidence>
<sequence>MNQVKKVIAYVAATAEAAKVLVDVYEKYRANVKEIKDNSCSGPTVDA</sequence>
<evidence type="ECO:0000313" key="4">
    <source>
        <dbReference type="Proteomes" id="UP000001497"/>
    </source>
</evidence>
<organism evidence="2 3">
    <name type="scientific">Fibrobacter succinogenes (strain ATCC 19169 / S85)</name>
    <dbReference type="NCBI Taxonomy" id="59374"/>
    <lineage>
        <taxon>Bacteria</taxon>
        <taxon>Pseudomonadati</taxon>
        <taxon>Fibrobacterota</taxon>
        <taxon>Fibrobacteria</taxon>
        <taxon>Fibrobacterales</taxon>
        <taxon>Fibrobacteraceae</taxon>
        <taxon>Fibrobacter</taxon>
    </lineage>
</organism>
<evidence type="ECO:0000313" key="2">
    <source>
        <dbReference type="EMBL" id="ADL25505.1"/>
    </source>
</evidence>
<dbReference type="AlphaFoldDB" id="C9RRF0"/>
<proteinExistence type="predicted"/>
<evidence type="ECO:0000313" key="3">
    <source>
        <dbReference type="Proteomes" id="UP000000517"/>
    </source>
</evidence>
<gene>
    <name evidence="1" type="ordered locus">Fisuc_1539</name>
    <name evidence="2" type="ordered locus">FSU_2021</name>
</gene>
<dbReference type="Proteomes" id="UP000001497">
    <property type="component" value="Chromosome"/>
</dbReference>
<dbReference type="EMBL" id="CP001792">
    <property type="protein sequence ID" value="ACX75136.1"/>
    <property type="molecule type" value="Genomic_DNA"/>
</dbReference>
<dbReference type="KEGG" id="fsc:FSU_2021"/>
<dbReference type="Proteomes" id="UP000000517">
    <property type="component" value="Chromosome"/>
</dbReference>
<dbReference type="HOGENOM" id="CLU_3168336_0_0_0"/>
<dbReference type="KEGG" id="fsu:Fisuc_1539"/>
<reference evidence="1 4" key="1">
    <citation type="submission" date="2009-10" db="EMBL/GenBank/DDBJ databases">
        <title>Complete sequence of Fibrobacter succinogenes subsp. succinogenes S85.</title>
        <authorList>
            <consortium name="US DOE Joint Genome Institute"/>
            <person name="Lucas S."/>
            <person name="Copeland A."/>
            <person name="Lapidus A."/>
            <person name="Glavina del Rio T."/>
            <person name="Tice H."/>
            <person name="Bruce D."/>
            <person name="Goodwin L."/>
            <person name="Pitluck S."/>
            <person name="Chertkov O."/>
            <person name="Detter J.C."/>
            <person name="Han C."/>
            <person name="Tapia R."/>
            <person name="Larimer F."/>
            <person name="Land M."/>
            <person name="Hauser L."/>
            <person name="Kyrpides N."/>
            <person name="Mikhailova N."/>
            <person name="Weimer P.J."/>
            <person name="Stevenson D.M."/>
            <person name="Boyum J."/>
            <person name="Brumm P.I."/>
            <person name="Mead D."/>
        </authorList>
    </citation>
    <scope>NUCLEOTIDE SEQUENCE [LARGE SCALE GENOMIC DNA]</scope>
    <source>
        <strain evidence="4">ATCC 19169 / S85</strain>
        <strain evidence="1">S85</strain>
    </source>
</reference>
<accession>C9RRF0</accession>
<reference evidence="3" key="2">
    <citation type="submission" date="2010-08" db="EMBL/GenBank/DDBJ databases">
        <title>Complete sequence of Fibrobacter succinogenes subsp. succinogenes S85.</title>
        <authorList>
            <person name="Durkin A.S."/>
            <person name="Nelson K.E."/>
            <person name="Morrison M."/>
            <person name="Forsberg C.W."/>
            <person name="Wilson D.B."/>
            <person name="Russell J.B."/>
            <person name="Cann I.K.O."/>
            <person name="Mackie R.I."/>
            <person name="White B.A."/>
        </authorList>
    </citation>
    <scope>NUCLEOTIDE SEQUENCE [LARGE SCALE GENOMIC DNA]</scope>
    <source>
        <strain evidence="3">ATCC 19169 / S85</strain>
    </source>
</reference>
<keyword evidence="4" id="KW-1185">Reference proteome</keyword>